<protein>
    <recommendedName>
        <fullName evidence="2">Pierisin-like domain-containing protein</fullName>
    </recommendedName>
</protein>
<feature type="compositionally biased region" description="Basic and acidic residues" evidence="1">
    <location>
        <begin position="55"/>
        <end position="70"/>
    </location>
</feature>
<feature type="compositionally biased region" description="Basic and acidic residues" evidence="1">
    <location>
        <begin position="24"/>
        <end position="34"/>
    </location>
</feature>
<dbReference type="Gene3D" id="3.90.210.10">
    <property type="entry name" value="Heat-Labile Enterotoxin, subunit A"/>
    <property type="match status" value="1"/>
</dbReference>
<gene>
    <name evidence="3" type="ORF">ACH429_06295</name>
</gene>
<feature type="compositionally biased region" description="Low complexity" evidence="1">
    <location>
        <begin position="828"/>
        <end position="881"/>
    </location>
</feature>
<reference evidence="3 4" key="1">
    <citation type="submission" date="2024-10" db="EMBL/GenBank/DDBJ databases">
        <title>The Natural Products Discovery Center: Release of the First 8490 Sequenced Strains for Exploring Actinobacteria Biosynthetic Diversity.</title>
        <authorList>
            <person name="Kalkreuter E."/>
            <person name="Kautsar S.A."/>
            <person name="Yang D."/>
            <person name="Bader C.D."/>
            <person name="Teijaro C.N."/>
            <person name="Fluegel L."/>
            <person name="Davis C.M."/>
            <person name="Simpson J.R."/>
            <person name="Lauterbach L."/>
            <person name="Steele A.D."/>
            <person name="Gui C."/>
            <person name="Meng S."/>
            <person name="Li G."/>
            <person name="Viehrig K."/>
            <person name="Ye F."/>
            <person name="Su P."/>
            <person name="Kiefer A.F."/>
            <person name="Nichols A."/>
            <person name="Cepeda A.J."/>
            <person name="Yan W."/>
            <person name="Fan B."/>
            <person name="Jiang Y."/>
            <person name="Adhikari A."/>
            <person name="Zheng C.-J."/>
            <person name="Schuster L."/>
            <person name="Cowan T.M."/>
            <person name="Smanski M.J."/>
            <person name="Chevrette M.G."/>
            <person name="De Carvalho L.P.S."/>
            <person name="Shen B."/>
        </authorList>
    </citation>
    <scope>NUCLEOTIDE SEQUENCE [LARGE SCALE GENOMIC DNA]</scope>
    <source>
        <strain evidence="3 4">NPDC020327</strain>
    </source>
</reference>
<organism evidence="3 4">
    <name type="scientific">Streptomyces pathocidini</name>
    <dbReference type="NCBI Taxonomy" id="1650571"/>
    <lineage>
        <taxon>Bacteria</taxon>
        <taxon>Bacillati</taxon>
        <taxon>Actinomycetota</taxon>
        <taxon>Actinomycetes</taxon>
        <taxon>Kitasatosporales</taxon>
        <taxon>Streptomycetaceae</taxon>
        <taxon>Streptomyces</taxon>
    </lineage>
</organism>
<evidence type="ECO:0000313" key="4">
    <source>
        <dbReference type="Proteomes" id="UP001611548"/>
    </source>
</evidence>
<dbReference type="Pfam" id="PF22596">
    <property type="entry name" value="Scabin-like"/>
    <property type="match status" value="1"/>
</dbReference>
<name>A0ABW7UPE3_9ACTN</name>
<feature type="compositionally biased region" description="Low complexity" evidence="1">
    <location>
        <begin position="748"/>
        <end position="759"/>
    </location>
</feature>
<dbReference type="Proteomes" id="UP001611548">
    <property type="component" value="Unassembled WGS sequence"/>
</dbReference>
<evidence type="ECO:0000313" key="3">
    <source>
        <dbReference type="EMBL" id="MFI1963736.1"/>
    </source>
</evidence>
<feature type="domain" description="Pierisin-like" evidence="2">
    <location>
        <begin position="55"/>
        <end position="185"/>
    </location>
</feature>
<dbReference type="EMBL" id="JBIRWE010000002">
    <property type="protein sequence ID" value="MFI1963736.1"/>
    <property type="molecule type" value="Genomic_DNA"/>
</dbReference>
<feature type="region of interest" description="Disordered" evidence="1">
    <location>
        <begin position="671"/>
        <end position="895"/>
    </location>
</feature>
<sequence>MVVAAVSAGLLYPAAGEAFAVGGSKDEPGARWEPWELNGKQAADKYRGSSKGKAYRGDSRDPDKVFKEGFKSQGSDGNLDNHLSFRGNSGYVSTSLDKGAAQRYSFGRSSDPAHESGKGYLYKVDLSRVDQKMYDVYGRHGGKDPAAKFNRELAVRGEIPSSAIKGAYEVDRKSGLGKEVKNPNYRCKRSVDACSVAPQEIDDTAVVDRNLGSFDASVIGDEVGQSGLPSRAGAALEGRPGRYLGKVGAGAGAVFSGLSLADDIKNKDSVNAGFDGAGLGLQAAALAFPPAEGAVIAEQAAQALYNYVDGIHTWNKKVDEDHDTWDSAADGLTKRFESEWKSALDTWLKDQAVPTVRSALESKYKADQSTVNDKVRHRLDQIDIETQRAIDQGRPASEVLNEAEAQKAQVRAEAESYLAKRAEEYGKKIPELVEQSINSATQPIQKGGSGAYEKFAQNFTDKVATPYLSGIQDKLGLDEVSLHQAWAPWQVNHNWSAQQTSSYVAEAKHELEAKQAELREDLLKIRPEPVDTSEKLSAVLTGASLPEAPRLGIEPDVYEQPSVEESVTRNAAENRPTYRAVVDGGRGGSVVFSDKLPDNVNSMAVADLLAKYPQYKQLPAGAYGSLGQLAGKKVDIFELGLTPSGELKEQGNKKELRDLPELGAAQVNSLASANDGSDAALSTTATTTTATTDADPDLAVQPQQQLAAGQADSDESGDQKSRQKRHLAEQATPVYDRLVAEYQRNGAAETVETVSQSSEEQARLGELKNEDNVSSDDVPTDDAPSGNASSDNVPTDNAPSDNAPSDNASSDNASSPSTGSEVADDPAGRAAAGDPAGLSGDAATDAVDSTARSADDSSAPADAESVSQASEEAAQELASAQTLGDEAESGLDHDV</sequence>
<feature type="compositionally biased region" description="Polar residues" evidence="1">
    <location>
        <begin position="786"/>
        <end position="795"/>
    </location>
</feature>
<dbReference type="SUPFAM" id="SSF56399">
    <property type="entry name" value="ADP-ribosylation"/>
    <property type="match status" value="1"/>
</dbReference>
<feature type="region of interest" description="Disordered" evidence="1">
    <location>
        <begin position="23"/>
        <end position="83"/>
    </location>
</feature>
<accession>A0ABW7UPE3</accession>
<feature type="compositionally biased region" description="Basic and acidic residues" evidence="1">
    <location>
        <begin position="760"/>
        <end position="771"/>
    </location>
</feature>
<evidence type="ECO:0000256" key="1">
    <source>
        <dbReference type="SAM" id="MobiDB-lite"/>
    </source>
</evidence>
<evidence type="ECO:0000259" key="2">
    <source>
        <dbReference type="Pfam" id="PF22596"/>
    </source>
</evidence>
<dbReference type="InterPro" id="IPR054695">
    <property type="entry name" value="Pierisin-like_dom"/>
</dbReference>
<comment type="caution">
    <text evidence="3">The sequence shown here is derived from an EMBL/GenBank/DDBJ whole genome shotgun (WGS) entry which is preliminary data.</text>
</comment>
<dbReference type="RefSeq" id="WP_055473087.1">
    <property type="nucleotide sequence ID" value="NZ_JBIRWE010000002.1"/>
</dbReference>
<proteinExistence type="predicted"/>
<feature type="compositionally biased region" description="Low complexity" evidence="1">
    <location>
        <begin position="796"/>
        <end position="817"/>
    </location>
</feature>
<feature type="compositionally biased region" description="Low complexity" evidence="1">
    <location>
        <begin position="677"/>
        <end position="699"/>
    </location>
</feature>
<keyword evidence="4" id="KW-1185">Reference proteome</keyword>